<gene>
    <name evidence="6" type="primary">OXR1_0</name>
    <name evidence="6" type="ORF">A0J61_07423</name>
</gene>
<dbReference type="EMBL" id="LUGH01000500">
    <property type="protein sequence ID" value="OBZ84522.1"/>
    <property type="molecule type" value="Genomic_DNA"/>
</dbReference>
<keyword evidence="7" id="KW-1185">Reference proteome</keyword>
<dbReference type="InterPro" id="IPR006571">
    <property type="entry name" value="TLDc_dom"/>
</dbReference>
<evidence type="ECO:0000313" key="7">
    <source>
        <dbReference type="Proteomes" id="UP000093000"/>
    </source>
</evidence>
<dbReference type="SMART" id="SM00584">
    <property type="entry name" value="TLDc"/>
    <property type="match status" value="1"/>
</dbReference>
<dbReference type="InParanoid" id="A0A1C7N5V4"/>
<dbReference type="STRING" id="101091.A0A1C7N5V4"/>
<evidence type="ECO:0000256" key="2">
    <source>
        <dbReference type="ARBA" id="ARBA00009540"/>
    </source>
</evidence>
<comment type="subcellular location">
    <subcellularLocation>
        <location evidence="1">Mitochondrion</location>
    </subcellularLocation>
</comment>
<dbReference type="PANTHER" id="PTHR23354">
    <property type="entry name" value="NUCLEOLAR PROTEIN 7/ESTROGEN RECEPTOR COACTIVATOR-RELATED"/>
    <property type="match status" value="1"/>
</dbReference>
<proteinExistence type="inferred from homology"/>
<keyword evidence="3" id="KW-0496">Mitochondrion</keyword>
<feature type="domain" description="TLDc" evidence="5">
    <location>
        <begin position="88"/>
        <end position="253"/>
    </location>
</feature>
<evidence type="ECO:0000259" key="5">
    <source>
        <dbReference type="PROSITE" id="PS51886"/>
    </source>
</evidence>
<dbReference type="PROSITE" id="PS51886">
    <property type="entry name" value="TLDC"/>
    <property type="match status" value="1"/>
</dbReference>
<evidence type="ECO:0000256" key="4">
    <source>
        <dbReference type="ARBA" id="ARBA00040604"/>
    </source>
</evidence>
<dbReference type="Proteomes" id="UP000093000">
    <property type="component" value="Unassembled WGS sequence"/>
</dbReference>
<dbReference type="GO" id="GO:0005739">
    <property type="term" value="C:mitochondrion"/>
    <property type="evidence" value="ECO:0007669"/>
    <property type="project" value="UniProtKB-SubCell"/>
</dbReference>
<reference evidence="6 7" key="1">
    <citation type="submission" date="2016-03" db="EMBL/GenBank/DDBJ databases">
        <title>Choanephora cucurbitarum.</title>
        <authorList>
            <person name="Min B."/>
            <person name="Park H."/>
            <person name="Park J.-H."/>
            <person name="Shin H.-D."/>
            <person name="Choi I.-G."/>
        </authorList>
    </citation>
    <scope>NUCLEOTIDE SEQUENCE [LARGE SCALE GENOMIC DNA]</scope>
    <source>
        <strain evidence="6 7">KUS-F28377</strain>
    </source>
</reference>
<evidence type="ECO:0000313" key="6">
    <source>
        <dbReference type="EMBL" id="OBZ84522.1"/>
    </source>
</evidence>
<dbReference type="PANTHER" id="PTHR23354:SF62">
    <property type="entry name" value="MUSTARD, ISOFORM V"/>
    <property type="match status" value="1"/>
</dbReference>
<evidence type="ECO:0000256" key="3">
    <source>
        <dbReference type="ARBA" id="ARBA00023128"/>
    </source>
</evidence>
<dbReference type="AlphaFoldDB" id="A0A1C7N5V4"/>
<dbReference type="GO" id="GO:0005634">
    <property type="term" value="C:nucleus"/>
    <property type="evidence" value="ECO:0007669"/>
    <property type="project" value="TreeGrafter"/>
</dbReference>
<accession>A0A1C7N5V4</accession>
<name>A0A1C7N5V4_9FUNG</name>
<dbReference type="OrthoDB" id="26679at2759"/>
<sequence length="254" mass="29235">MSIKFTPTPSSILTPSTIECTEFYSQHERRMPLPVIITQRKRNSMTCFYDIKKKYNFAHYEKKKRSMSLPVLPTTMVRLTNRHPSTFVCLEKVLAQNIQTWLPSRISISSQWSLVYSLDQHGASLNTLYNRCKLIHGPCLLVIQDNHDQIFGAYLSEGIHVQSNCYGTGECFLWKKDKKTDRVEIYPWTSANDYLIYSDHDFFAMGGGQGQFGLWLHSDLTHGNSQTCATFNNPVLSSMASFECIAIEIWDFTF</sequence>
<evidence type="ECO:0000256" key="1">
    <source>
        <dbReference type="ARBA" id="ARBA00004173"/>
    </source>
</evidence>
<dbReference type="Pfam" id="PF07534">
    <property type="entry name" value="TLD"/>
    <property type="match status" value="1"/>
</dbReference>
<protein>
    <recommendedName>
        <fullName evidence="4">Oxidation resistance protein 1</fullName>
    </recommendedName>
</protein>
<dbReference type="FunCoup" id="A0A1C7N5V4">
    <property type="interactions" value="222"/>
</dbReference>
<dbReference type="GO" id="GO:0006979">
    <property type="term" value="P:response to oxidative stress"/>
    <property type="evidence" value="ECO:0007669"/>
    <property type="project" value="TreeGrafter"/>
</dbReference>
<organism evidence="6 7">
    <name type="scientific">Choanephora cucurbitarum</name>
    <dbReference type="NCBI Taxonomy" id="101091"/>
    <lineage>
        <taxon>Eukaryota</taxon>
        <taxon>Fungi</taxon>
        <taxon>Fungi incertae sedis</taxon>
        <taxon>Mucoromycota</taxon>
        <taxon>Mucoromycotina</taxon>
        <taxon>Mucoromycetes</taxon>
        <taxon>Mucorales</taxon>
        <taxon>Mucorineae</taxon>
        <taxon>Choanephoraceae</taxon>
        <taxon>Choanephoroideae</taxon>
        <taxon>Choanephora</taxon>
    </lineage>
</organism>
<comment type="caution">
    <text evidence="6">The sequence shown here is derived from an EMBL/GenBank/DDBJ whole genome shotgun (WGS) entry which is preliminary data.</text>
</comment>
<comment type="similarity">
    <text evidence="2">Belongs to the OXR1 family.</text>
</comment>